<keyword evidence="2" id="KW-1185">Reference proteome</keyword>
<name>A0A3G3E663_9VIRU</name>
<dbReference type="KEGG" id="vg:80535674"/>
<proteinExistence type="predicted"/>
<reference evidence="2" key="1">
    <citation type="submission" date="2018-02" db="EMBL/GenBank/DDBJ databases">
        <title>A New Nudivirus from Drosophila melanogaster.</title>
        <authorList>
            <consortium name="DrosEU"/>
            <person name="Obbard D.J."/>
            <person name="Staubach F."/>
            <person name="Betancourt A."/>
        </authorList>
    </citation>
    <scope>NUCLEOTIDE SEQUENCE [LARGE SCALE GENOMIC DNA]</scope>
</reference>
<dbReference type="GeneID" id="80535674"/>
<dbReference type="EMBL" id="MG969167">
    <property type="protein sequence ID" value="AYP97969.1"/>
    <property type="molecule type" value="Genomic_DNA"/>
</dbReference>
<evidence type="ECO:0000313" key="1">
    <source>
        <dbReference type="EMBL" id="AYP97969.1"/>
    </source>
</evidence>
<protein>
    <submittedName>
        <fullName evidence="1">ACH96143.1-like protein</fullName>
    </submittedName>
</protein>
<organism evidence="1 2">
    <name type="scientific">Mauternbach virus</name>
    <dbReference type="NCBI Taxonomy" id="2486603"/>
    <lineage>
        <taxon>Viruses</taxon>
        <taxon>Viruses incertae sedis</taxon>
        <taxon>Naldaviricetes</taxon>
        <taxon>Lefavirales</taxon>
        <taxon>Nudiviridae</taxon>
        <taxon>Alphanudivirus</taxon>
        <taxon>Alphanudivirus quartudromelanogasteris</taxon>
    </lineage>
</organism>
<sequence length="174" mass="20766">MAENTHSHLDRHTFNMEINKNTVNVSFHTYYCETTAVYYELMPFVKMLKFIKDKDIINSVPRGWIKRCEDFGDEKFSKAQILPETLFGDFNAVHFIISSSDSKLRVEFIEKLTDLCFRKIENTRIQRLHHKHKMLYDAFERHASILDVIRDGLKIITEHHNTLEQILQKLYQKM</sequence>
<accession>A0A3G3E663</accession>
<dbReference type="RefSeq" id="YP_010797696.1">
    <property type="nucleotide sequence ID" value="NC_076232.1"/>
</dbReference>
<dbReference type="Proteomes" id="UP000679071">
    <property type="component" value="Segment"/>
</dbReference>
<evidence type="ECO:0000313" key="2">
    <source>
        <dbReference type="Proteomes" id="UP000679071"/>
    </source>
</evidence>